<feature type="region of interest" description="Disordered" evidence="1">
    <location>
        <begin position="92"/>
        <end position="128"/>
    </location>
</feature>
<feature type="compositionally biased region" description="Basic and acidic residues" evidence="1">
    <location>
        <begin position="92"/>
        <end position="101"/>
    </location>
</feature>
<evidence type="ECO:0000256" key="1">
    <source>
        <dbReference type="SAM" id="MobiDB-lite"/>
    </source>
</evidence>
<reference evidence="2 3" key="1">
    <citation type="submission" date="2016-12" db="EMBL/GenBank/DDBJ databases">
        <title>Draft genome sequence of Fusarium oxysporum causing rot on Narcissus.</title>
        <authorList>
            <person name="Armitage A.D."/>
            <person name="Taylor A."/>
            <person name="Clarkson J.P."/>
            <person name="Harrison R.J."/>
            <person name="Jackson A.C."/>
        </authorList>
    </citation>
    <scope>NUCLEOTIDE SEQUENCE [LARGE SCALE GENOMIC DNA]</scope>
    <source>
        <strain evidence="2 3">N139</strain>
    </source>
</reference>
<dbReference type="AlphaFoldDB" id="A0A4Q2V3S8"/>
<dbReference type="EMBL" id="MQTW01000714">
    <property type="protein sequence ID" value="RYC79248.1"/>
    <property type="molecule type" value="Genomic_DNA"/>
</dbReference>
<feature type="compositionally biased region" description="Low complexity" evidence="1">
    <location>
        <begin position="14"/>
        <end position="24"/>
    </location>
</feature>
<sequence>MSQDSATPLPPNLSNSSKESTSTSQDHPAPHDQNNLPTHHTHDVKLHRDAMQFFVTTENHLYDSRRVELGENAWQCQGKMNDESIQALVKAAENKGEKSHAETGSAPVAPAFQHKGQRLGTGEARLNN</sequence>
<gene>
    <name evidence="2" type="ORF">BFJ63_vAg17875</name>
</gene>
<evidence type="ECO:0000313" key="3">
    <source>
        <dbReference type="Proteomes" id="UP000290540"/>
    </source>
</evidence>
<proteinExistence type="predicted"/>
<evidence type="ECO:0000313" key="2">
    <source>
        <dbReference type="EMBL" id="RYC79248.1"/>
    </source>
</evidence>
<accession>A0A4Q2V3S8</accession>
<protein>
    <submittedName>
        <fullName evidence="2">Uncharacterized protein</fullName>
    </submittedName>
</protein>
<feature type="region of interest" description="Disordered" evidence="1">
    <location>
        <begin position="1"/>
        <end position="44"/>
    </location>
</feature>
<name>A0A4Q2V3S8_FUSOX</name>
<organism evidence="2 3">
    <name type="scientific">Fusarium oxysporum f. sp. narcissi</name>
    <dbReference type="NCBI Taxonomy" id="451672"/>
    <lineage>
        <taxon>Eukaryota</taxon>
        <taxon>Fungi</taxon>
        <taxon>Dikarya</taxon>
        <taxon>Ascomycota</taxon>
        <taxon>Pezizomycotina</taxon>
        <taxon>Sordariomycetes</taxon>
        <taxon>Hypocreomycetidae</taxon>
        <taxon>Hypocreales</taxon>
        <taxon>Nectriaceae</taxon>
        <taxon>Fusarium</taxon>
        <taxon>Fusarium oxysporum species complex</taxon>
    </lineage>
</organism>
<dbReference type="Proteomes" id="UP000290540">
    <property type="component" value="Unassembled WGS sequence"/>
</dbReference>
<comment type="caution">
    <text evidence="2">The sequence shown here is derived from an EMBL/GenBank/DDBJ whole genome shotgun (WGS) entry which is preliminary data.</text>
</comment>